<gene>
    <name evidence="8" type="ORF">LIER_26255</name>
</gene>
<evidence type="ECO:0000256" key="6">
    <source>
        <dbReference type="RuleBase" id="RU363077"/>
    </source>
</evidence>
<evidence type="ECO:0000256" key="1">
    <source>
        <dbReference type="ARBA" id="ARBA00004141"/>
    </source>
</evidence>
<feature type="transmembrane region" description="Helical" evidence="6">
    <location>
        <begin position="83"/>
        <end position="103"/>
    </location>
</feature>
<proteinExistence type="inferred from homology"/>
<feature type="domain" description="EamA" evidence="7">
    <location>
        <begin position="10"/>
        <end position="126"/>
    </location>
</feature>
<comment type="similarity">
    <text evidence="2 6">Belongs to the drug/metabolite transporter (DMT) superfamily. Plant drug/metabolite exporter (P-DME) (TC 2.A.7.4) family.</text>
</comment>
<dbReference type="GO" id="GO:0016020">
    <property type="term" value="C:membrane"/>
    <property type="evidence" value="ECO:0007669"/>
    <property type="project" value="UniProtKB-SubCell"/>
</dbReference>
<dbReference type="AlphaFoldDB" id="A0AAV3R991"/>
<evidence type="ECO:0000256" key="4">
    <source>
        <dbReference type="ARBA" id="ARBA00022989"/>
    </source>
</evidence>
<dbReference type="Gene3D" id="1.10.3730.20">
    <property type="match status" value="1"/>
</dbReference>
<keyword evidence="5 6" id="KW-0472">Membrane</keyword>
<organism evidence="8 9">
    <name type="scientific">Lithospermum erythrorhizon</name>
    <name type="common">Purple gromwell</name>
    <name type="synonym">Lithospermum officinale var. erythrorhizon</name>
    <dbReference type="NCBI Taxonomy" id="34254"/>
    <lineage>
        <taxon>Eukaryota</taxon>
        <taxon>Viridiplantae</taxon>
        <taxon>Streptophyta</taxon>
        <taxon>Embryophyta</taxon>
        <taxon>Tracheophyta</taxon>
        <taxon>Spermatophyta</taxon>
        <taxon>Magnoliopsida</taxon>
        <taxon>eudicotyledons</taxon>
        <taxon>Gunneridae</taxon>
        <taxon>Pentapetalae</taxon>
        <taxon>asterids</taxon>
        <taxon>lamiids</taxon>
        <taxon>Boraginales</taxon>
        <taxon>Boraginaceae</taxon>
        <taxon>Boraginoideae</taxon>
        <taxon>Lithospermeae</taxon>
        <taxon>Lithospermum</taxon>
    </lineage>
</organism>
<dbReference type="InterPro" id="IPR030184">
    <property type="entry name" value="WAT1-related"/>
</dbReference>
<dbReference type="GO" id="GO:0022857">
    <property type="term" value="F:transmembrane transporter activity"/>
    <property type="evidence" value="ECO:0007669"/>
    <property type="project" value="InterPro"/>
</dbReference>
<dbReference type="Pfam" id="PF00892">
    <property type="entry name" value="EamA"/>
    <property type="match status" value="1"/>
</dbReference>
<reference evidence="8 9" key="1">
    <citation type="submission" date="2024-01" db="EMBL/GenBank/DDBJ databases">
        <title>The complete chloroplast genome sequence of Lithospermum erythrorhizon: insights into the phylogenetic relationship among Boraginaceae species and the maternal lineages of purple gromwells.</title>
        <authorList>
            <person name="Okada T."/>
            <person name="Watanabe K."/>
        </authorList>
    </citation>
    <scope>NUCLEOTIDE SEQUENCE [LARGE SCALE GENOMIC DNA]</scope>
</reference>
<dbReference type="Proteomes" id="UP001454036">
    <property type="component" value="Unassembled WGS sequence"/>
</dbReference>
<sequence length="160" mass="18058">MSFGPFQAPLMRQYPSTLRLTTLQCLFSCVQSAVWAIAVERHITSWKLGWDINLVSVLYCGVIVGGISYWLQLWGVEKKGPVFTAMFTPLALILTAITSALLWKESLHLGSVFGSLLLISGLYFVLWGKKKEAEMEEEEKRHIPEACKHETSLVECVTHR</sequence>
<keyword evidence="9" id="KW-1185">Reference proteome</keyword>
<evidence type="ECO:0000259" key="7">
    <source>
        <dbReference type="Pfam" id="PF00892"/>
    </source>
</evidence>
<dbReference type="EMBL" id="BAABME010008118">
    <property type="protein sequence ID" value="GAA0172425.1"/>
    <property type="molecule type" value="Genomic_DNA"/>
</dbReference>
<keyword evidence="4 6" id="KW-1133">Transmembrane helix</keyword>
<accession>A0AAV3R991</accession>
<dbReference type="SUPFAM" id="SSF103481">
    <property type="entry name" value="Multidrug resistance efflux transporter EmrE"/>
    <property type="match status" value="1"/>
</dbReference>
<feature type="transmembrane region" description="Helical" evidence="6">
    <location>
        <begin position="52"/>
        <end position="71"/>
    </location>
</feature>
<dbReference type="PANTHER" id="PTHR31218">
    <property type="entry name" value="WAT1-RELATED PROTEIN"/>
    <property type="match status" value="1"/>
</dbReference>
<evidence type="ECO:0000313" key="8">
    <source>
        <dbReference type="EMBL" id="GAA0172425.1"/>
    </source>
</evidence>
<comment type="caution">
    <text evidence="6">Lacks conserved residue(s) required for the propagation of feature annotation.</text>
</comment>
<comment type="caution">
    <text evidence="8">The sequence shown here is derived from an EMBL/GenBank/DDBJ whole genome shotgun (WGS) entry which is preliminary data.</text>
</comment>
<evidence type="ECO:0000256" key="5">
    <source>
        <dbReference type="ARBA" id="ARBA00023136"/>
    </source>
</evidence>
<evidence type="ECO:0000313" key="9">
    <source>
        <dbReference type="Proteomes" id="UP001454036"/>
    </source>
</evidence>
<evidence type="ECO:0000256" key="2">
    <source>
        <dbReference type="ARBA" id="ARBA00007635"/>
    </source>
</evidence>
<name>A0AAV3R991_LITER</name>
<keyword evidence="3 6" id="KW-0812">Transmembrane</keyword>
<dbReference type="InterPro" id="IPR037185">
    <property type="entry name" value="EmrE-like"/>
</dbReference>
<comment type="subcellular location">
    <subcellularLocation>
        <location evidence="1 6">Membrane</location>
        <topology evidence="1 6">Multi-pass membrane protein</topology>
    </subcellularLocation>
</comment>
<feature type="transmembrane region" description="Helical" evidence="6">
    <location>
        <begin position="109"/>
        <end position="127"/>
    </location>
</feature>
<dbReference type="InterPro" id="IPR000620">
    <property type="entry name" value="EamA_dom"/>
</dbReference>
<evidence type="ECO:0000256" key="3">
    <source>
        <dbReference type="ARBA" id="ARBA00022692"/>
    </source>
</evidence>
<protein>
    <recommendedName>
        <fullName evidence="6">WAT1-related protein</fullName>
    </recommendedName>
</protein>